<dbReference type="AlphaFoldDB" id="A0A1M7CNS3"/>
<dbReference type="Proteomes" id="UP000184280">
    <property type="component" value="Unassembled WGS sequence"/>
</dbReference>
<organism evidence="1 2">
    <name type="scientific">Xylanibacter ruminicola</name>
    <name type="common">Prevotella ruminicola</name>
    <dbReference type="NCBI Taxonomy" id="839"/>
    <lineage>
        <taxon>Bacteria</taxon>
        <taxon>Pseudomonadati</taxon>
        <taxon>Bacteroidota</taxon>
        <taxon>Bacteroidia</taxon>
        <taxon>Bacteroidales</taxon>
        <taxon>Prevotellaceae</taxon>
        <taxon>Xylanibacter</taxon>
    </lineage>
</organism>
<proteinExistence type="predicted"/>
<name>A0A1M7CNS3_XYLRU</name>
<protein>
    <submittedName>
        <fullName evidence="1">Uncharacterized protein</fullName>
    </submittedName>
</protein>
<dbReference type="EMBL" id="FRCJ01000001">
    <property type="protein sequence ID" value="SHL68855.1"/>
    <property type="molecule type" value="Genomic_DNA"/>
</dbReference>
<evidence type="ECO:0000313" key="2">
    <source>
        <dbReference type="Proteomes" id="UP000184280"/>
    </source>
</evidence>
<reference evidence="1 2" key="1">
    <citation type="submission" date="2016-11" db="EMBL/GenBank/DDBJ databases">
        <authorList>
            <person name="Jaros S."/>
            <person name="Januszkiewicz K."/>
            <person name="Wedrychowicz H."/>
        </authorList>
    </citation>
    <scope>NUCLEOTIDE SEQUENCE [LARGE SCALE GENOMIC DNA]</scope>
    <source>
        <strain evidence="1 2">BPI-34</strain>
    </source>
</reference>
<dbReference type="RefSeq" id="WP_073042458.1">
    <property type="nucleotide sequence ID" value="NZ_FRCJ01000001.1"/>
</dbReference>
<accession>A0A1M7CNS3</accession>
<sequence length="218" mass="25217">MNPFYKLINWLRKQTTQPARQNIDYEKLYLIAELEKLTIINKQLYQNMINNKIVLNVNYGGDMYTGDTEHTTNQAKQHDSTEYTDYEEVSPTATNFTTSNEISKLVRYANEYVKGCFKGAIDSYFLGEGAQLALIEATFYDHGQLLKRNNHLTFLKCMQAWGILSTDLDVELMANCMSQKMRKLPESGYLSWGDEYDDDRAYCKLIASTLPSTMPYIR</sequence>
<gene>
    <name evidence="1" type="ORF">SAMN04488494_0478</name>
</gene>
<evidence type="ECO:0000313" key="1">
    <source>
        <dbReference type="EMBL" id="SHL68855.1"/>
    </source>
</evidence>